<proteinExistence type="predicted"/>
<name>A0A941I194_9BURK</name>
<evidence type="ECO:0000313" key="2">
    <source>
        <dbReference type="Proteomes" id="UP000680158"/>
    </source>
</evidence>
<accession>A0A941I194</accession>
<protein>
    <recommendedName>
        <fullName evidence="3">Aromatic ring-opening dioxygenase LigA</fullName>
    </recommendedName>
</protein>
<sequence length="205" mass="22325">MDIQLNFINQSNDQNRSEVLIFAKNEASAIDELHVAWTVIKNCGQGCNHPFVYSFNNSVSAGDSWGNFTPQLSASEGERFEMVLSPSGDQLRSAGAANSPREIQVLNNLQQGAISSNIYKSGRLFATRTGLAPQQEAVFQFKPSIWIGVVSQVEQGQIINSAIISEVNTELSLLGIQSADIVMTGGGSGAEAKPFRFYFENLRFA</sequence>
<reference evidence="1 2" key="1">
    <citation type="submission" date="2021-04" db="EMBL/GenBank/DDBJ databases">
        <title>novel species isolated from subtropical streams in China.</title>
        <authorList>
            <person name="Lu H."/>
        </authorList>
    </citation>
    <scope>NUCLEOTIDE SEQUENCE [LARGE SCALE GENOMIC DNA]</scope>
    <source>
        <strain evidence="1 2">BYS107W</strain>
    </source>
</reference>
<dbReference type="Proteomes" id="UP000680158">
    <property type="component" value="Unassembled WGS sequence"/>
</dbReference>
<evidence type="ECO:0000313" key="1">
    <source>
        <dbReference type="EMBL" id="MBR7746138.1"/>
    </source>
</evidence>
<dbReference type="AlphaFoldDB" id="A0A941I194"/>
<gene>
    <name evidence="1" type="ORF">KDM92_06055</name>
</gene>
<evidence type="ECO:0008006" key="3">
    <source>
        <dbReference type="Google" id="ProtNLM"/>
    </source>
</evidence>
<dbReference type="RefSeq" id="WP_212683510.1">
    <property type="nucleotide sequence ID" value="NZ_JAGSPM010000003.1"/>
</dbReference>
<keyword evidence="2" id="KW-1185">Reference proteome</keyword>
<organism evidence="1 2">
    <name type="scientific">Undibacterium baiyunense</name>
    <dbReference type="NCBI Taxonomy" id="2828731"/>
    <lineage>
        <taxon>Bacteria</taxon>
        <taxon>Pseudomonadati</taxon>
        <taxon>Pseudomonadota</taxon>
        <taxon>Betaproteobacteria</taxon>
        <taxon>Burkholderiales</taxon>
        <taxon>Oxalobacteraceae</taxon>
        <taxon>Undibacterium</taxon>
    </lineage>
</organism>
<comment type="caution">
    <text evidence="1">The sequence shown here is derived from an EMBL/GenBank/DDBJ whole genome shotgun (WGS) entry which is preliminary data.</text>
</comment>
<dbReference type="EMBL" id="JAGSPM010000003">
    <property type="protein sequence ID" value="MBR7746138.1"/>
    <property type="molecule type" value="Genomic_DNA"/>
</dbReference>